<accession>A0AAD4HFK6</accession>
<evidence type="ECO:0000313" key="2">
    <source>
        <dbReference type="Proteomes" id="UP001195769"/>
    </source>
</evidence>
<protein>
    <submittedName>
        <fullName evidence="1">Uncharacterized protein</fullName>
    </submittedName>
</protein>
<dbReference type="RefSeq" id="XP_041219947.1">
    <property type="nucleotide sequence ID" value="XM_041368106.1"/>
</dbReference>
<dbReference type="Proteomes" id="UP001195769">
    <property type="component" value="Unassembled WGS sequence"/>
</dbReference>
<organism evidence="1 2">
    <name type="scientific">Suillus fuscotomentosus</name>
    <dbReference type="NCBI Taxonomy" id="1912939"/>
    <lineage>
        <taxon>Eukaryota</taxon>
        <taxon>Fungi</taxon>
        <taxon>Dikarya</taxon>
        <taxon>Basidiomycota</taxon>
        <taxon>Agaricomycotina</taxon>
        <taxon>Agaricomycetes</taxon>
        <taxon>Agaricomycetidae</taxon>
        <taxon>Boletales</taxon>
        <taxon>Suillineae</taxon>
        <taxon>Suillaceae</taxon>
        <taxon>Suillus</taxon>
    </lineage>
</organism>
<dbReference type="AlphaFoldDB" id="A0AAD4HFK6"/>
<dbReference type="GeneID" id="64662404"/>
<proteinExistence type="predicted"/>
<dbReference type="EMBL" id="JABBWK010000081">
    <property type="protein sequence ID" value="KAG1894371.1"/>
    <property type="molecule type" value="Genomic_DNA"/>
</dbReference>
<evidence type="ECO:0000313" key="1">
    <source>
        <dbReference type="EMBL" id="KAG1894371.1"/>
    </source>
</evidence>
<gene>
    <name evidence="1" type="ORF">F5891DRAFT_1195355</name>
</gene>
<sequence>MCLHTHRGHNILSSETFAVGFKRPLPRCSLLCLLTAMTFLNKAPSCVSCVVDKDICPPPTVHAISDYPKYYDALYYPQYHPAVFATAQTFCAWLLKSLVSHCRCCLVCRNPFTGCVPFDGVHIVVTSSDVSLSLPLGVFESAGYHHCAIMHKLSLSSNQVFSFTHTLVQYPPWMFYSEDTIKSRLDAILFATLSESISRVPGLRVVHRTKPNFVAAITHHFLDLHANLIARSMPEVLSDFASVMLPLECDHQFLPLLSAFVENIYGPEVAAVLRRPAPPTYVYHSVGDSMLPWTLLSTDLLVRHLCNIPLASLRDYVHESPLPCRPVVYRRSHPKTSNSLVCHIRAHVLYLQLVGHPVLCDIWLAYSPFTNIFPAHASELITCILEFEYGSAVVQALASDPLTLSERLKFVRREQKVLRVSAAVEQAIEQRNQWPVLVPKHTVAQKSVPMFVAFHVIAISCVETWEYD</sequence>
<keyword evidence="2" id="KW-1185">Reference proteome</keyword>
<reference evidence="1" key="1">
    <citation type="journal article" date="2020" name="New Phytol.">
        <title>Comparative genomics reveals dynamic genome evolution in host specialist ectomycorrhizal fungi.</title>
        <authorList>
            <person name="Lofgren L.A."/>
            <person name="Nguyen N.H."/>
            <person name="Vilgalys R."/>
            <person name="Ruytinx J."/>
            <person name="Liao H.L."/>
            <person name="Branco S."/>
            <person name="Kuo A."/>
            <person name="LaButti K."/>
            <person name="Lipzen A."/>
            <person name="Andreopoulos W."/>
            <person name="Pangilinan J."/>
            <person name="Riley R."/>
            <person name="Hundley H."/>
            <person name="Na H."/>
            <person name="Barry K."/>
            <person name="Grigoriev I.V."/>
            <person name="Stajich J.E."/>
            <person name="Kennedy P.G."/>
        </authorList>
    </citation>
    <scope>NUCLEOTIDE SEQUENCE</scope>
    <source>
        <strain evidence="1">FC203</strain>
    </source>
</reference>
<name>A0AAD4HFK6_9AGAM</name>
<comment type="caution">
    <text evidence="1">The sequence shown here is derived from an EMBL/GenBank/DDBJ whole genome shotgun (WGS) entry which is preliminary data.</text>
</comment>